<name>A0AAE0FYS6_9CHLO</name>
<proteinExistence type="predicted"/>
<sequence>MDIRVAASKALTCALERSVQERNMFKVRAQWEWGALMGKALRMQGMPMECVAGPSLALGGIERLYQMILSSSVEVQVRVPAASVPSAPCCLLLGAEDPVGFISTNHSGPASSAPITAGQLHQHQSQRASFISTNHSRPASSAPITADQRGLLNAHTRVARMPRMVPTPGRRACGSRHGRAPGGIRWPERLPPVRGRPPGQAARTYTRQLPDVSSAEGAAVGVGVECGAACQRCVSHMLSLYPDPWGICLEKPEIWTLGDIGLRLMLNMLKKLINPMVGLRRSRLVDKIITKVLDPPALRSNLASLVQPYWHAVRVAMKIEGVKSQDIRSILDLAQASAMRPERLLHSITHAHAAVLTQLASEPKYAEVLTSGRVDAALTAAISNTENRNHTRREAMAVLLLILKHPDPADAAVVNDDAGKEKTAASLVEGANRSSFSHMQGARNNYYRSHMRERKMVQVMLKGLDAAKMNVGNPIGIPYREPPEKSIAELASCSIMLMATVNDVWSTSEVAALVTMLPMWTDKELQYHAASMWLLARGNPRNSELLSRFDAVGTILTVLQSQMTNSITRDMERQGKIDSEKAAIERMRLKAEERRQMEQEMEEQREFEELEKELTIRIAIKEGMQPDPDLDKNGVPRYTDRGNDMDTSQSTCKIKALLTQKVEKAKTDDTSIQDAQDLFERQQAEKIRAEVADETCRRVSQEWLAVSLWQLLSTPANRVLVLQQRPASGKGSKGSDKGEGPQPRAEGESRGPELECHLTTLVGLLDWPRRLTYPGPRLYRLLVFIINAIFMLADAGQTFFDALVDAGTVLKLLDIAGDATAPAPLQTAAMRLALFLTPCPAVPDAPPEMQSPVRPKGPATAIAPSPENSPPSTPAHATRRVRNFASAAPKAVPNVNLQRGRSGPLAPPKSSWDDSALAEAGRPAGLFSLAESEEESPVGGDSLIEAAIGALEATPPSASAEKMPHSKRKSVLAKQVTMKMGQELHDFEETQPKFRLGVHEAAQCDPRRPCLGPKLLRLLAEPWMPEAPRGRLALLALRQRFVSAGCGAHRSDTRAPPRCQRPRDGHSWPRMCSPSRAALRVLTIDAAPRGATEFPTSVVDEVAGGWVRRDTPWLTTEAMEHAAAQQYTPVEGAQPPAGLLEQVLSNLLESTDRSLLLVCVKGAAHVSMRHPRKKALAEHGGVAALTKVVIQCIGREKLASGVDQELLEPTLMGLLNVSTLPANQETICTIGLYLLMRVISLKDEVGGRAVDLARLILSNLALHPANCSRLYKAELRSKVQDTARSFSEEHFTEQFGGGGLNGSSGSSEGAHWEETKGTVRAEALMPLALLGHTLRMPVPCSDAAEGLKS</sequence>
<keyword evidence="4" id="KW-1185">Reference proteome</keyword>
<dbReference type="Gene3D" id="1.25.10.10">
    <property type="entry name" value="Leucine-rich Repeat Variant"/>
    <property type="match status" value="1"/>
</dbReference>
<protein>
    <submittedName>
        <fullName evidence="3">Uncharacterized protein</fullName>
    </submittedName>
</protein>
<feature type="coiled-coil region" evidence="1">
    <location>
        <begin position="584"/>
        <end position="617"/>
    </location>
</feature>
<evidence type="ECO:0000256" key="1">
    <source>
        <dbReference type="SAM" id="Coils"/>
    </source>
</evidence>
<dbReference type="InterPro" id="IPR011989">
    <property type="entry name" value="ARM-like"/>
</dbReference>
<evidence type="ECO:0000313" key="4">
    <source>
        <dbReference type="Proteomes" id="UP001190700"/>
    </source>
</evidence>
<evidence type="ECO:0000313" key="3">
    <source>
        <dbReference type="EMBL" id="KAK3268303.1"/>
    </source>
</evidence>
<comment type="caution">
    <text evidence="3">The sequence shown here is derived from an EMBL/GenBank/DDBJ whole genome shotgun (WGS) entry which is preliminary data.</text>
</comment>
<feature type="compositionally biased region" description="Basic and acidic residues" evidence="2">
    <location>
        <begin position="733"/>
        <end position="752"/>
    </location>
</feature>
<keyword evidence="1" id="KW-0175">Coiled coil</keyword>
<evidence type="ECO:0000256" key="2">
    <source>
        <dbReference type="SAM" id="MobiDB-lite"/>
    </source>
</evidence>
<reference evidence="3 4" key="1">
    <citation type="journal article" date="2015" name="Genome Biol. Evol.">
        <title>Comparative Genomics of a Bacterivorous Green Alga Reveals Evolutionary Causalities and Consequences of Phago-Mixotrophic Mode of Nutrition.</title>
        <authorList>
            <person name="Burns J.A."/>
            <person name="Paasch A."/>
            <person name="Narechania A."/>
            <person name="Kim E."/>
        </authorList>
    </citation>
    <scope>NUCLEOTIDE SEQUENCE [LARGE SCALE GENOMIC DNA]</scope>
    <source>
        <strain evidence="3 4">PLY_AMNH</strain>
    </source>
</reference>
<dbReference type="Proteomes" id="UP001190700">
    <property type="component" value="Unassembled WGS sequence"/>
</dbReference>
<feature type="region of interest" description="Disordered" evidence="2">
    <location>
        <begin position="845"/>
        <end position="916"/>
    </location>
</feature>
<feature type="region of interest" description="Disordered" evidence="2">
    <location>
        <begin position="724"/>
        <end position="752"/>
    </location>
</feature>
<feature type="region of interest" description="Disordered" evidence="2">
    <location>
        <begin position="1292"/>
        <end position="1313"/>
    </location>
</feature>
<accession>A0AAE0FYS6</accession>
<feature type="region of interest" description="Disordered" evidence="2">
    <location>
        <begin position="1047"/>
        <end position="1068"/>
    </location>
</feature>
<feature type="region of interest" description="Disordered" evidence="2">
    <location>
        <begin position="165"/>
        <end position="201"/>
    </location>
</feature>
<feature type="compositionally biased region" description="Basic and acidic residues" evidence="2">
    <location>
        <begin position="1049"/>
        <end position="1067"/>
    </location>
</feature>
<gene>
    <name evidence="3" type="ORF">CYMTET_23185</name>
</gene>
<organism evidence="3 4">
    <name type="scientific">Cymbomonas tetramitiformis</name>
    <dbReference type="NCBI Taxonomy" id="36881"/>
    <lineage>
        <taxon>Eukaryota</taxon>
        <taxon>Viridiplantae</taxon>
        <taxon>Chlorophyta</taxon>
        <taxon>Pyramimonadophyceae</taxon>
        <taxon>Pyramimonadales</taxon>
        <taxon>Pyramimonadaceae</taxon>
        <taxon>Cymbomonas</taxon>
    </lineage>
</organism>
<dbReference type="EMBL" id="LGRX02011903">
    <property type="protein sequence ID" value="KAK3268303.1"/>
    <property type="molecule type" value="Genomic_DNA"/>
</dbReference>